<dbReference type="Pfam" id="PF07963">
    <property type="entry name" value="N_methyl"/>
    <property type="match status" value="1"/>
</dbReference>
<dbReference type="GO" id="GO:0005886">
    <property type="term" value="C:plasma membrane"/>
    <property type="evidence" value="ECO:0007669"/>
    <property type="project" value="UniProtKB-SubCell"/>
</dbReference>
<evidence type="ECO:0000256" key="3">
    <source>
        <dbReference type="ARBA" id="ARBA00020042"/>
    </source>
</evidence>
<keyword evidence="9 10" id="KW-0472">Membrane</keyword>
<keyword evidence="7 10" id="KW-0812">Transmembrane</keyword>
<comment type="caution">
    <text evidence="12">The sequence shown here is derived from an EMBL/GenBank/DDBJ whole genome shotgun (WGS) entry which is preliminary data.</text>
</comment>
<comment type="subcellular location">
    <subcellularLocation>
        <location evidence="1">Cell inner membrane</location>
        <topology evidence="1">Single-pass membrane protein</topology>
    </subcellularLocation>
</comment>
<evidence type="ECO:0000256" key="7">
    <source>
        <dbReference type="ARBA" id="ARBA00022692"/>
    </source>
</evidence>
<dbReference type="GO" id="GO:0015627">
    <property type="term" value="C:type II protein secretion system complex"/>
    <property type="evidence" value="ECO:0007669"/>
    <property type="project" value="InterPro"/>
</dbReference>
<dbReference type="EMBL" id="LAZR01008541">
    <property type="protein sequence ID" value="KKM78108.1"/>
    <property type="molecule type" value="Genomic_DNA"/>
</dbReference>
<comment type="similarity">
    <text evidence="2">Belongs to the GSP G family.</text>
</comment>
<gene>
    <name evidence="12" type="ORF">LCGC14_1363320</name>
</gene>
<dbReference type="PROSITE" id="PS00409">
    <property type="entry name" value="PROKAR_NTER_METHYL"/>
    <property type="match status" value="1"/>
</dbReference>
<dbReference type="InterPro" id="IPR010054">
    <property type="entry name" value="Type2_sec_GspG"/>
</dbReference>
<dbReference type="PRINTS" id="PR00813">
    <property type="entry name" value="BCTERIALGSPG"/>
</dbReference>
<evidence type="ECO:0000256" key="1">
    <source>
        <dbReference type="ARBA" id="ARBA00004377"/>
    </source>
</evidence>
<dbReference type="GO" id="GO:0015628">
    <property type="term" value="P:protein secretion by the type II secretion system"/>
    <property type="evidence" value="ECO:0007669"/>
    <property type="project" value="InterPro"/>
</dbReference>
<dbReference type="Gene3D" id="3.30.700.10">
    <property type="entry name" value="Glycoprotein, Type 4 Pilin"/>
    <property type="match status" value="1"/>
</dbReference>
<dbReference type="AlphaFoldDB" id="A0A0F9K807"/>
<reference evidence="12" key="1">
    <citation type="journal article" date="2015" name="Nature">
        <title>Complex archaea that bridge the gap between prokaryotes and eukaryotes.</title>
        <authorList>
            <person name="Spang A."/>
            <person name="Saw J.H."/>
            <person name="Jorgensen S.L."/>
            <person name="Zaremba-Niedzwiedzka K."/>
            <person name="Martijn J."/>
            <person name="Lind A.E."/>
            <person name="van Eijk R."/>
            <person name="Schleper C."/>
            <person name="Guy L."/>
            <person name="Ettema T.J."/>
        </authorList>
    </citation>
    <scope>NUCLEOTIDE SEQUENCE</scope>
</reference>
<dbReference type="NCBIfam" id="TIGR02532">
    <property type="entry name" value="IV_pilin_GFxxxE"/>
    <property type="match status" value="1"/>
</dbReference>
<evidence type="ECO:0000256" key="4">
    <source>
        <dbReference type="ARBA" id="ARBA00022475"/>
    </source>
</evidence>
<dbReference type="InterPro" id="IPR012902">
    <property type="entry name" value="N_methyl_site"/>
</dbReference>
<keyword evidence="8 10" id="KW-1133">Transmembrane helix</keyword>
<dbReference type="PANTHER" id="PTHR30093:SF44">
    <property type="entry name" value="TYPE II SECRETION SYSTEM CORE PROTEIN G"/>
    <property type="match status" value="1"/>
</dbReference>
<dbReference type="SUPFAM" id="SSF54523">
    <property type="entry name" value="Pili subunits"/>
    <property type="match status" value="1"/>
</dbReference>
<keyword evidence="6" id="KW-0997">Cell inner membrane</keyword>
<dbReference type="InterPro" id="IPR000983">
    <property type="entry name" value="Bac_GSPG_pilin"/>
</dbReference>
<dbReference type="NCBIfam" id="TIGR01710">
    <property type="entry name" value="typeII_sec_gspG"/>
    <property type="match status" value="1"/>
</dbReference>
<evidence type="ECO:0000256" key="2">
    <source>
        <dbReference type="ARBA" id="ARBA00009984"/>
    </source>
</evidence>
<evidence type="ECO:0000256" key="9">
    <source>
        <dbReference type="ARBA" id="ARBA00023136"/>
    </source>
</evidence>
<protein>
    <recommendedName>
        <fullName evidence="3">Type II secretion system core protein G</fullName>
    </recommendedName>
</protein>
<name>A0A0F9K807_9ZZZZ</name>
<sequence>MSLLKQMEHVIRRARAEQGFTLLEIIVVVVILGILAAIVAPQFMGRIEDARKIEAQVQIRNFETSLKLYKVDNHVYPTTDQGLDALVNKPSTGAEAKNYRSGGYMSRIPLDPWGNPYIYVSPGTHGDFDLISLGADGLEGGDEVNADIKNWEL</sequence>
<organism evidence="12">
    <name type="scientific">marine sediment metagenome</name>
    <dbReference type="NCBI Taxonomy" id="412755"/>
    <lineage>
        <taxon>unclassified sequences</taxon>
        <taxon>metagenomes</taxon>
        <taxon>ecological metagenomes</taxon>
    </lineage>
</organism>
<evidence type="ECO:0000259" key="11">
    <source>
        <dbReference type="Pfam" id="PF08334"/>
    </source>
</evidence>
<dbReference type="Pfam" id="PF08334">
    <property type="entry name" value="T2SSG"/>
    <property type="match status" value="1"/>
</dbReference>
<evidence type="ECO:0000256" key="8">
    <source>
        <dbReference type="ARBA" id="ARBA00022989"/>
    </source>
</evidence>
<evidence type="ECO:0000256" key="6">
    <source>
        <dbReference type="ARBA" id="ARBA00022519"/>
    </source>
</evidence>
<evidence type="ECO:0000313" key="12">
    <source>
        <dbReference type="EMBL" id="KKM78108.1"/>
    </source>
</evidence>
<accession>A0A0F9K807</accession>
<dbReference type="InterPro" id="IPR045584">
    <property type="entry name" value="Pilin-like"/>
</dbReference>
<evidence type="ECO:0000256" key="5">
    <source>
        <dbReference type="ARBA" id="ARBA00022481"/>
    </source>
</evidence>
<keyword evidence="5" id="KW-0488">Methylation</keyword>
<dbReference type="InterPro" id="IPR013545">
    <property type="entry name" value="T2SS_protein-GspG_C"/>
</dbReference>
<keyword evidence="4" id="KW-1003">Cell membrane</keyword>
<dbReference type="PANTHER" id="PTHR30093">
    <property type="entry name" value="GENERAL SECRETION PATHWAY PROTEIN G"/>
    <property type="match status" value="1"/>
</dbReference>
<feature type="transmembrane region" description="Helical" evidence="10">
    <location>
        <begin position="21"/>
        <end position="44"/>
    </location>
</feature>
<feature type="domain" description="Type II secretion system protein GspG C-terminal" evidence="11">
    <location>
        <begin position="43"/>
        <end position="151"/>
    </location>
</feature>
<proteinExistence type="inferred from homology"/>
<evidence type="ECO:0000256" key="10">
    <source>
        <dbReference type="SAM" id="Phobius"/>
    </source>
</evidence>